<sequence length="165" mass="17186">MQQASSALHIIIAALLAAAATVITGFILGSWENAVLTAVALSTFLGGLLTPYISSALSSNGSSAKPKATSSTTQASTSASGELRTLYVGNLPFKTDEESVSALFSQYGAVNAVRLVKDRRTGRKKGYGFVEMDAHAVDAALAALNDSEFEGRTIKVRTAHSDTES</sequence>
<keyword evidence="1" id="KW-0694">RNA-binding</keyword>
<comment type="caution">
    <text evidence="4">The sequence shown here is derived from an EMBL/GenBank/DDBJ whole genome shotgun (WGS) entry which is preliminary data.</text>
</comment>
<feature type="domain" description="RRM" evidence="3">
    <location>
        <begin position="84"/>
        <end position="161"/>
    </location>
</feature>
<organism evidence="4 5">
    <name type="scientific">Aliidiomarina taiwanensis</name>
    <dbReference type="NCBI Taxonomy" id="946228"/>
    <lineage>
        <taxon>Bacteria</taxon>
        <taxon>Pseudomonadati</taxon>
        <taxon>Pseudomonadota</taxon>
        <taxon>Gammaproteobacteria</taxon>
        <taxon>Alteromonadales</taxon>
        <taxon>Idiomarinaceae</taxon>
        <taxon>Aliidiomarina</taxon>
    </lineage>
</organism>
<dbReference type="GO" id="GO:0003723">
    <property type="term" value="F:RNA binding"/>
    <property type="evidence" value="ECO:0007669"/>
    <property type="project" value="UniProtKB-KW"/>
</dbReference>
<evidence type="ECO:0000256" key="1">
    <source>
        <dbReference type="ARBA" id="ARBA00022884"/>
    </source>
</evidence>
<protein>
    <submittedName>
        <fullName evidence="4">RNA-binding protein</fullName>
    </submittedName>
</protein>
<dbReference type="SMART" id="SM00360">
    <property type="entry name" value="RRM"/>
    <property type="match status" value="1"/>
</dbReference>
<keyword evidence="2" id="KW-1133">Transmembrane helix</keyword>
<accession>A0A432WYL8</accession>
<dbReference type="OrthoDB" id="9798855at2"/>
<evidence type="ECO:0000313" key="4">
    <source>
        <dbReference type="EMBL" id="RUO38865.1"/>
    </source>
</evidence>
<dbReference type="PANTHER" id="PTHR48025:SF1">
    <property type="entry name" value="RRM DOMAIN-CONTAINING PROTEIN"/>
    <property type="match status" value="1"/>
</dbReference>
<dbReference type="PANTHER" id="PTHR48025">
    <property type="entry name" value="OS02G0815200 PROTEIN"/>
    <property type="match status" value="1"/>
</dbReference>
<dbReference type="InterPro" id="IPR012677">
    <property type="entry name" value="Nucleotide-bd_a/b_plait_sf"/>
</dbReference>
<keyword evidence="2" id="KW-0812">Transmembrane</keyword>
<dbReference type="Pfam" id="PF00076">
    <property type="entry name" value="RRM_1"/>
    <property type="match status" value="1"/>
</dbReference>
<dbReference type="InterPro" id="IPR035979">
    <property type="entry name" value="RBD_domain_sf"/>
</dbReference>
<dbReference type="Proteomes" id="UP000286976">
    <property type="component" value="Unassembled WGS sequence"/>
</dbReference>
<feature type="transmembrane region" description="Helical" evidence="2">
    <location>
        <begin position="7"/>
        <end position="28"/>
    </location>
</feature>
<keyword evidence="2" id="KW-0472">Membrane</keyword>
<dbReference type="RefSeq" id="WP_126757979.1">
    <property type="nucleotide sequence ID" value="NZ_PIPQ01000008.1"/>
</dbReference>
<dbReference type="AlphaFoldDB" id="A0A432WYL8"/>
<proteinExistence type="predicted"/>
<dbReference type="PROSITE" id="PS50102">
    <property type="entry name" value="RRM"/>
    <property type="match status" value="1"/>
</dbReference>
<evidence type="ECO:0000313" key="5">
    <source>
        <dbReference type="Proteomes" id="UP000286976"/>
    </source>
</evidence>
<reference evidence="4 5" key="1">
    <citation type="journal article" date="2011" name="Front. Microbiol.">
        <title>Genomic signatures of strain selection and enhancement in Bacillus atrophaeus var. globigii, a historical biowarfare simulant.</title>
        <authorList>
            <person name="Gibbons H.S."/>
            <person name="Broomall S.M."/>
            <person name="McNew L.A."/>
            <person name="Daligault H."/>
            <person name="Chapman C."/>
            <person name="Bruce D."/>
            <person name="Karavis M."/>
            <person name="Krepps M."/>
            <person name="McGregor P.A."/>
            <person name="Hong C."/>
            <person name="Park K.H."/>
            <person name="Akmal A."/>
            <person name="Feldman A."/>
            <person name="Lin J.S."/>
            <person name="Chang W.E."/>
            <person name="Higgs B.W."/>
            <person name="Demirev P."/>
            <person name="Lindquist J."/>
            <person name="Liem A."/>
            <person name="Fochler E."/>
            <person name="Read T.D."/>
            <person name="Tapia R."/>
            <person name="Johnson S."/>
            <person name="Bishop-Lilly K.A."/>
            <person name="Detter C."/>
            <person name="Han C."/>
            <person name="Sozhamannan S."/>
            <person name="Rosenzweig C.N."/>
            <person name="Skowronski E.W."/>
        </authorList>
    </citation>
    <scope>NUCLEOTIDE SEQUENCE [LARGE SCALE GENOMIC DNA]</scope>
    <source>
        <strain evidence="4 5">AIT1</strain>
    </source>
</reference>
<dbReference type="InterPro" id="IPR050502">
    <property type="entry name" value="Euk_RNA-bind_prot"/>
</dbReference>
<gene>
    <name evidence="4" type="ORF">CWE15_10185</name>
</gene>
<dbReference type="InterPro" id="IPR000504">
    <property type="entry name" value="RRM_dom"/>
</dbReference>
<keyword evidence="5" id="KW-1185">Reference proteome</keyword>
<feature type="transmembrane region" description="Helical" evidence="2">
    <location>
        <begin position="34"/>
        <end position="57"/>
    </location>
</feature>
<dbReference type="EMBL" id="PIPQ01000008">
    <property type="protein sequence ID" value="RUO38865.1"/>
    <property type="molecule type" value="Genomic_DNA"/>
</dbReference>
<dbReference type="SUPFAM" id="SSF54928">
    <property type="entry name" value="RNA-binding domain, RBD"/>
    <property type="match status" value="1"/>
</dbReference>
<dbReference type="Gene3D" id="3.30.70.330">
    <property type="match status" value="1"/>
</dbReference>
<evidence type="ECO:0000259" key="3">
    <source>
        <dbReference type="PROSITE" id="PS50102"/>
    </source>
</evidence>
<name>A0A432WYL8_9GAMM</name>
<evidence type="ECO:0000256" key="2">
    <source>
        <dbReference type="SAM" id="Phobius"/>
    </source>
</evidence>